<dbReference type="SUPFAM" id="SSF56601">
    <property type="entry name" value="beta-lactamase/transpeptidase-like"/>
    <property type="match status" value="1"/>
</dbReference>
<dbReference type="Gene3D" id="3.40.710.10">
    <property type="entry name" value="DD-peptidase/beta-lactamase superfamily"/>
    <property type="match status" value="1"/>
</dbReference>
<feature type="domain" description="Beta-lactamase-related" evidence="1">
    <location>
        <begin position="21"/>
        <end position="298"/>
    </location>
</feature>
<protein>
    <submittedName>
        <fullName evidence="2">Beta-lactamase class C and other penicillin binding protein</fullName>
    </submittedName>
</protein>
<accession>A0A164Q5R7</accession>
<name>A0A164Q5R7_BACCE</name>
<dbReference type="InterPro" id="IPR001466">
    <property type="entry name" value="Beta-lactam-related"/>
</dbReference>
<gene>
    <name evidence="2" type="ORF">B4088_1234</name>
</gene>
<proteinExistence type="predicted"/>
<sequence>MKTAEKLDLIIKEEYKNINGMIVVQKGNVIFENYYNDHGPDDAFHIASVTKTIISALIGICIDKGYIKSVGQKVIEIFPDYNCNSSEITVRHLLTMTAPYPYADWQEPLEELCTQKDWIEYTLNRIGQGGEIGAFKYSSAGAHVLSAIITSVTGKSARDFANEYLFRPLGMREIPNYNMKAFGFDDLFGKDVKGWVHDPNGISTGGWGLTLTARDMAKFGQLYLHEGIYNGEQILSKSWVKESTTMNQNQYGYLWWLREEDGIFSYCAMGDGGNVICCIPEKELVVVIASEITPNAGDRWEFIVKYILPYIRSNK</sequence>
<dbReference type="Pfam" id="PF00144">
    <property type="entry name" value="Beta-lactamase"/>
    <property type="match status" value="1"/>
</dbReference>
<dbReference type="PATRIC" id="fig|1396.535.peg.5127"/>
<reference evidence="2 3" key="1">
    <citation type="submission" date="2015-09" db="EMBL/GenBank/DDBJ databases">
        <title>Bacillus cereus food isolates.</title>
        <authorList>
            <person name="Boekhorst J."/>
        </authorList>
    </citation>
    <scope>NUCLEOTIDE SEQUENCE [LARGE SCALE GENOMIC DNA]</scope>
    <source>
        <strain evidence="2 3">B4088</strain>
    </source>
</reference>
<evidence type="ECO:0000313" key="2">
    <source>
        <dbReference type="EMBL" id="KZD69775.1"/>
    </source>
</evidence>
<dbReference type="PANTHER" id="PTHR43283">
    <property type="entry name" value="BETA-LACTAMASE-RELATED"/>
    <property type="match status" value="1"/>
</dbReference>
<dbReference type="RefSeq" id="WP_063260327.1">
    <property type="nucleotide sequence ID" value="NZ_LJKE01000031.1"/>
</dbReference>
<dbReference type="PANTHER" id="PTHR43283:SF7">
    <property type="entry name" value="BETA-LACTAMASE-RELATED DOMAIN-CONTAINING PROTEIN"/>
    <property type="match status" value="1"/>
</dbReference>
<dbReference type="AlphaFoldDB" id="A0A164Q5R7"/>
<dbReference type="InterPro" id="IPR012338">
    <property type="entry name" value="Beta-lactam/transpept-like"/>
</dbReference>
<comment type="caution">
    <text evidence="2">The sequence shown here is derived from an EMBL/GenBank/DDBJ whole genome shotgun (WGS) entry which is preliminary data.</text>
</comment>
<organism evidence="2 3">
    <name type="scientific">Bacillus cereus</name>
    <dbReference type="NCBI Taxonomy" id="1396"/>
    <lineage>
        <taxon>Bacteria</taxon>
        <taxon>Bacillati</taxon>
        <taxon>Bacillota</taxon>
        <taxon>Bacilli</taxon>
        <taxon>Bacillales</taxon>
        <taxon>Bacillaceae</taxon>
        <taxon>Bacillus</taxon>
        <taxon>Bacillus cereus group</taxon>
    </lineage>
</organism>
<evidence type="ECO:0000313" key="3">
    <source>
        <dbReference type="Proteomes" id="UP000076482"/>
    </source>
</evidence>
<dbReference type="EMBL" id="LJKE01000031">
    <property type="protein sequence ID" value="KZD69775.1"/>
    <property type="molecule type" value="Genomic_DNA"/>
</dbReference>
<evidence type="ECO:0000259" key="1">
    <source>
        <dbReference type="Pfam" id="PF00144"/>
    </source>
</evidence>
<dbReference type="Proteomes" id="UP000076482">
    <property type="component" value="Unassembled WGS sequence"/>
</dbReference>
<dbReference type="InterPro" id="IPR050789">
    <property type="entry name" value="Diverse_Enzym_Activities"/>
</dbReference>